<dbReference type="PANTHER" id="PTHR32243:SF50">
    <property type="entry name" value="MALTOSE_MALTODEXTRIN TRANSPORT SYSTEM PERMEASE PROTEIN MALG"/>
    <property type="match status" value="1"/>
</dbReference>
<dbReference type="InterPro" id="IPR035906">
    <property type="entry name" value="MetI-like_sf"/>
</dbReference>
<dbReference type="Proteomes" id="UP000002318">
    <property type="component" value="Chromosome"/>
</dbReference>
<dbReference type="GO" id="GO:0005886">
    <property type="term" value="C:plasma membrane"/>
    <property type="evidence" value="ECO:0007669"/>
    <property type="project" value="UniProtKB-SubCell"/>
</dbReference>
<dbReference type="STRING" id="573413.Spirs_3851"/>
<dbReference type="InterPro" id="IPR000515">
    <property type="entry name" value="MetI-like"/>
</dbReference>
<evidence type="ECO:0000256" key="7">
    <source>
        <dbReference type="ARBA" id="ARBA00022692"/>
    </source>
</evidence>
<dbReference type="EMBL" id="CP002116">
    <property type="protein sequence ID" value="ADK82937.1"/>
    <property type="molecule type" value="Genomic_DNA"/>
</dbReference>
<dbReference type="HOGENOM" id="CLU_016047_1_2_12"/>
<comment type="subcellular location">
    <subcellularLocation>
        <location evidence="2 11">Cell membrane</location>
        <topology evidence="2 11">Multi-pass membrane protein</topology>
    </subcellularLocation>
</comment>
<feature type="domain" description="ABC transmembrane type-1" evidence="12">
    <location>
        <begin position="74"/>
        <end position="265"/>
    </location>
</feature>
<evidence type="ECO:0000256" key="9">
    <source>
        <dbReference type="ARBA" id="ARBA00023136"/>
    </source>
</evidence>
<proteinExistence type="inferred from homology"/>
<dbReference type="PROSITE" id="PS50928">
    <property type="entry name" value="ABC_TM1"/>
    <property type="match status" value="1"/>
</dbReference>
<keyword evidence="14" id="KW-1185">Reference proteome</keyword>
<keyword evidence="5" id="KW-1003">Cell membrane</keyword>
<keyword evidence="4 11" id="KW-0813">Transport</keyword>
<organism evidence="13 14">
    <name type="scientific">Sediminispirochaeta smaragdinae (strain DSM 11293 / JCM 15392 / SEBR 4228)</name>
    <name type="common">Spirochaeta smaragdinae</name>
    <dbReference type="NCBI Taxonomy" id="573413"/>
    <lineage>
        <taxon>Bacteria</taxon>
        <taxon>Pseudomonadati</taxon>
        <taxon>Spirochaetota</taxon>
        <taxon>Spirochaetia</taxon>
        <taxon>Spirochaetales</taxon>
        <taxon>Spirochaetaceae</taxon>
        <taxon>Sediminispirochaeta</taxon>
    </lineage>
</organism>
<evidence type="ECO:0000256" key="10">
    <source>
        <dbReference type="ARBA" id="ARBA00041109"/>
    </source>
</evidence>
<keyword evidence="8 11" id="KW-1133">Transmembrane helix</keyword>
<evidence type="ECO:0000256" key="8">
    <source>
        <dbReference type="ARBA" id="ARBA00022989"/>
    </source>
</evidence>
<dbReference type="eggNOG" id="COG0395">
    <property type="taxonomic scope" value="Bacteria"/>
</dbReference>
<feature type="transmembrane region" description="Helical" evidence="11">
    <location>
        <begin position="12"/>
        <end position="35"/>
    </location>
</feature>
<keyword evidence="7 11" id="KW-0812">Transmembrane</keyword>
<name>E1R882_SEDSS</name>
<feature type="transmembrane region" description="Helical" evidence="11">
    <location>
        <begin position="109"/>
        <end position="130"/>
    </location>
</feature>
<evidence type="ECO:0000256" key="1">
    <source>
        <dbReference type="ARBA" id="ARBA00002264"/>
    </source>
</evidence>
<evidence type="ECO:0000313" key="13">
    <source>
        <dbReference type="EMBL" id="ADK82937.1"/>
    </source>
</evidence>
<evidence type="ECO:0000256" key="6">
    <source>
        <dbReference type="ARBA" id="ARBA00022597"/>
    </source>
</evidence>
<dbReference type="SUPFAM" id="SSF161098">
    <property type="entry name" value="MetI-like"/>
    <property type="match status" value="1"/>
</dbReference>
<dbReference type="Gene3D" id="1.10.3720.10">
    <property type="entry name" value="MetI-like"/>
    <property type="match status" value="1"/>
</dbReference>
<feature type="transmembrane region" description="Helical" evidence="11">
    <location>
        <begin position="73"/>
        <end position="97"/>
    </location>
</feature>
<evidence type="ECO:0000256" key="2">
    <source>
        <dbReference type="ARBA" id="ARBA00004651"/>
    </source>
</evidence>
<reference evidence="13 14" key="1">
    <citation type="journal article" date="2010" name="Stand. Genomic Sci.">
        <title>Complete genome sequence of Spirochaeta smaragdinae type strain (SEBR 4228).</title>
        <authorList>
            <person name="Mavromatis K."/>
            <person name="Yasawong M."/>
            <person name="Chertkov O."/>
            <person name="Lapidus A."/>
            <person name="Lucas S."/>
            <person name="Nolan M."/>
            <person name="Del Rio T.G."/>
            <person name="Tice H."/>
            <person name="Cheng J.F."/>
            <person name="Pitluck S."/>
            <person name="Liolios K."/>
            <person name="Ivanova N."/>
            <person name="Tapia R."/>
            <person name="Han C."/>
            <person name="Bruce D."/>
            <person name="Goodwin L."/>
            <person name="Pati A."/>
            <person name="Chen A."/>
            <person name="Palaniappan K."/>
            <person name="Land M."/>
            <person name="Hauser L."/>
            <person name="Chang Y.J."/>
            <person name="Jeffries C.D."/>
            <person name="Detter J.C."/>
            <person name="Rohde M."/>
            <person name="Brambilla E."/>
            <person name="Spring S."/>
            <person name="Goker M."/>
            <person name="Sikorski J."/>
            <person name="Woyke T."/>
            <person name="Bristow J."/>
            <person name="Eisen J.A."/>
            <person name="Markowitz V."/>
            <person name="Hugenholtz P."/>
            <person name="Klenk H.P."/>
            <person name="Kyrpides N.C."/>
        </authorList>
    </citation>
    <scope>NUCLEOTIDE SEQUENCE [LARGE SCALE GENOMIC DNA]</scope>
    <source>
        <strain evidence="14">DSM 11293 / JCM 15392 / SEBR 4228</strain>
    </source>
</reference>
<evidence type="ECO:0000256" key="11">
    <source>
        <dbReference type="RuleBase" id="RU363032"/>
    </source>
</evidence>
<keyword evidence="6" id="KW-0762">Sugar transport</keyword>
<dbReference type="Pfam" id="PF00528">
    <property type="entry name" value="BPD_transp_1"/>
    <property type="match status" value="1"/>
</dbReference>
<keyword evidence="9 11" id="KW-0472">Membrane</keyword>
<dbReference type="KEGG" id="ssm:Spirs_3851"/>
<dbReference type="GO" id="GO:0055085">
    <property type="term" value="P:transmembrane transport"/>
    <property type="evidence" value="ECO:0007669"/>
    <property type="project" value="InterPro"/>
</dbReference>
<evidence type="ECO:0000313" key="14">
    <source>
        <dbReference type="Proteomes" id="UP000002318"/>
    </source>
</evidence>
<protein>
    <recommendedName>
        <fullName evidence="10">Maltose/maltodextrin transport system permease protein MalG</fullName>
    </recommendedName>
</protein>
<sequence length="280" mass="31219">MAKRPSHISLNNILVHLFLIITCLLIIFPVVYTLMTSFKNEIDVLTAPPTFFPPKWVLSGYAQVFRSDMVHVYLVNTIINSVIASAIAIPLASLAGYGFSRYKFRGSMLLQTAILAVWMIPHLTNLLPLYKLSSQLHLLQTRIPLVLVYVSYGLPISIWIIKSFIDAIPEELEDATHLDGCTPLQSLWYVITPLAAPGLFSAFLMVFVDSWNEFLSAVVLITNNELKTATVGLYDFQSAFETSYHTLAAACIVIAIPVLLTFILGRKFFFQAMLEGALKG</sequence>
<feature type="transmembrane region" description="Helical" evidence="11">
    <location>
        <begin position="244"/>
        <end position="264"/>
    </location>
</feature>
<dbReference type="InterPro" id="IPR050901">
    <property type="entry name" value="BP-dep_ABC_trans_perm"/>
</dbReference>
<dbReference type="AlphaFoldDB" id="E1R882"/>
<gene>
    <name evidence="13" type="ordered locus">Spirs_3851</name>
</gene>
<feature type="transmembrane region" description="Helical" evidence="11">
    <location>
        <begin position="142"/>
        <end position="165"/>
    </location>
</feature>
<evidence type="ECO:0000259" key="12">
    <source>
        <dbReference type="PROSITE" id="PS50928"/>
    </source>
</evidence>
<dbReference type="RefSeq" id="WP_013256396.1">
    <property type="nucleotide sequence ID" value="NC_014364.1"/>
</dbReference>
<evidence type="ECO:0000256" key="4">
    <source>
        <dbReference type="ARBA" id="ARBA00022448"/>
    </source>
</evidence>
<comment type="function">
    <text evidence="1">Part of the ABC transporter complex MalEFGK involved in maltose/maltodextrin import. Probably responsible for the translocation of the substrate across the membrane.</text>
</comment>
<dbReference type="PANTHER" id="PTHR32243">
    <property type="entry name" value="MALTOSE TRANSPORT SYSTEM PERMEASE-RELATED"/>
    <property type="match status" value="1"/>
</dbReference>
<evidence type="ECO:0000256" key="5">
    <source>
        <dbReference type="ARBA" id="ARBA00022475"/>
    </source>
</evidence>
<dbReference type="OrthoDB" id="9773467at2"/>
<dbReference type="CDD" id="cd06261">
    <property type="entry name" value="TM_PBP2"/>
    <property type="match status" value="1"/>
</dbReference>
<accession>E1R882</accession>
<comment type="similarity">
    <text evidence="3">Belongs to the binding-protein-dependent transport system permease family. MalFG subfamily.</text>
</comment>
<evidence type="ECO:0000256" key="3">
    <source>
        <dbReference type="ARBA" id="ARBA00009047"/>
    </source>
</evidence>
<feature type="transmembrane region" description="Helical" evidence="11">
    <location>
        <begin position="186"/>
        <end position="208"/>
    </location>
</feature>